<reference evidence="2 3" key="1">
    <citation type="journal article" date="2014" name="Appl. Microbiol. Biotechnol.">
        <title>Transformable facultative thermophile Geobacillus stearothermophilus NUB3621 as a host strain for metabolic engineering.</title>
        <authorList>
            <person name="Blanchard K."/>
            <person name="Robic S."/>
            <person name="Matsumura I."/>
        </authorList>
    </citation>
    <scope>NUCLEOTIDE SEQUENCE [LARGE SCALE GENOMIC DNA]</scope>
    <source>
        <strain evidence="2 3">NUB3621</strain>
    </source>
</reference>
<gene>
    <name evidence="2" type="ORF">H839_03171</name>
</gene>
<evidence type="ECO:0000256" key="1">
    <source>
        <dbReference type="SAM" id="MobiDB-lite"/>
    </source>
</evidence>
<name>A0ABC9VJ56_9BACL</name>
<proteinExistence type="predicted"/>
<evidence type="ECO:0000313" key="3">
    <source>
        <dbReference type="Proteomes" id="UP000023566"/>
    </source>
</evidence>
<sequence>MKKNIQSPKQIKAKRVLSPQKPSVKQAGGCGCGRTRTIKRNNG</sequence>
<dbReference type="AlphaFoldDB" id="A0ABC9VJ56"/>
<keyword evidence="3" id="KW-1185">Reference proteome</keyword>
<dbReference type="EMBL" id="AOTZ01000002">
    <property type="protein sequence ID" value="EZP78836.1"/>
    <property type="molecule type" value="Genomic_DNA"/>
</dbReference>
<organism evidence="2 3">
    <name type="scientific">Parageobacillus genomosp. 1</name>
    <dbReference type="NCBI Taxonomy" id="1295642"/>
    <lineage>
        <taxon>Bacteria</taxon>
        <taxon>Bacillati</taxon>
        <taxon>Bacillota</taxon>
        <taxon>Bacilli</taxon>
        <taxon>Bacillales</taxon>
        <taxon>Anoxybacillaceae</taxon>
        <taxon>Parageobacillus</taxon>
    </lineage>
</organism>
<evidence type="ECO:0000313" key="2">
    <source>
        <dbReference type="EMBL" id="EZP78836.1"/>
    </source>
</evidence>
<feature type="region of interest" description="Disordered" evidence="1">
    <location>
        <begin position="1"/>
        <end position="43"/>
    </location>
</feature>
<comment type="caution">
    <text evidence="2">The sequence shown here is derived from an EMBL/GenBank/DDBJ whole genome shotgun (WGS) entry which is preliminary data.</text>
</comment>
<protein>
    <submittedName>
        <fullName evidence="2">Uncharacterized protein</fullName>
    </submittedName>
</protein>
<dbReference type="Proteomes" id="UP000023566">
    <property type="component" value="Chromosome"/>
</dbReference>
<accession>A0ABC9VJ56</accession>
<dbReference type="RefSeq" id="WP_260676107.1">
    <property type="nucleotide sequence ID" value="NZ_CM002692.1"/>
</dbReference>